<dbReference type="EMBL" id="CP060244">
    <property type="protein sequence ID" value="QNT77660.1"/>
    <property type="molecule type" value="Genomic_DNA"/>
</dbReference>
<dbReference type="KEGG" id="ebla:JGUZn3_04100"/>
<reference evidence="2 3" key="1">
    <citation type="submission" date="2020-08" db="EMBL/GenBank/DDBJ databases">
        <title>Complete genome sequence of Entomobacter blattae G55GP.</title>
        <authorList>
            <person name="Poehlein A."/>
            <person name="Guzman J."/>
            <person name="Daniel R."/>
            <person name="Vilcinskas A."/>
        </authorList>
    </citation>
    <scope>NUCLEOTIDE SEQUENCE [LARGE SCALE GENOMIC DNA]</scope>
    <source>
        <strain evidence="2 3">G55GP</strain>
    </source>
</reference>
<sequence length="429" mass="46961">MVAHIHVLGGGLAGLSAATRMATQSRRVTLYEAARALGGRARSYYDSQLGSRIDNGNHLILSGNQAVMAYLERIGSKTSLYVSGKPQFPFYDLGTHKQWTLLLSKGRFPFWLFSSSQRIPGVRLKEYATFLKLLRADHTVTVAECLREGNLAHLLLTPLAISALNTPLDKASAQLFASILRQSVIAGGGHCLPLFPQEGLSETFVEPAINFLKFMGAEVREATRVTGCEIAENRIVSLFFSSGERVLVEKNDYVVSTLPPWVAREVFSPHVAGFTAPDEYESILNVHYRLPQELSLCGVLAESRFCGVSGGMVEWIFIRNGIISITVSAANRYINLSQSEVEEKIWGEVKTVLGKGFRLSLPDTPPFARLVWEKRATFAATPHQDTKRPSAKTSLSNLVLAGDWTDTGLPSTIEGAIRSGMRAAEACSV</sequence>
<dbReference type="Proteomes" id="UP000516349">
    <property type="component" value="Chromosome"/>
</dbReference>
<dbReference type="NCBIfam" id="TIGR03467">
    <property type="entry name" value="HpnE"/>
    <property type="match status" value="1"/>
</dbReference>
<dbReference type="PANTHER" id="PTHR42923">
    <property type="entry name" value="PROTOPORPHYRINOGEN OXIDASE"/>
    <property type="match status" value="1"/>
</dbReference>
<accession>A0A7H1NPF0</accession>
<dbReference type="Pfam" id="PF01593">
    <property type="entry name" value="Amino_oxidase"/>
    <property type="match status" value="1"/>
</dbReference>
<dbReference type="PANTHER" id="PTHR42923:SF47">
    <property type="entry name" value="BLR3003 PROTEIN"/>
    <property type="match status" value="1"/>
</dbReference>
<protein>
    <submittedName>
        <fullName evidence="2">Hydroxysqualene dehydroxylase</fullName>
        <ecNumber evidence="2">1.17.8.1</ecNumber>
    </submittedName>
</protein>
<dbReference type="Gene3D" id="3.50.50.60">
    <property type="entry name" value="FAD/NAD(P)-binding domain"/>
    <property type="match status" value="1"/>
</dbReference>
<evidence type="ECO:0000313" key="3">
    <source>
        <dbReference type="Proteomes" id="UP000516349"/>
    </source>
</evidence>
<evidence type="ECO:0000313" key="2">
    <source>
        <dbReference type="EMBL" id="QNT77660.1"/>
    </source>
</evidence>
<feature type="domain" description="Amine oxidase" evidence="1">
    <location>
        <begin position="12"/>
        <end position="427"/>
    </location>
</feature>
<dbReference type="GO" id="GO:0016491">
    <property type="term" value="F:oxidoreductase activity"/>
    <property type="evidence" value="ECO:0007669"/>
    <property type="project" value="UniProtKB-KW"/>
</dbReference>
<keyword evidence="2" id="KW-0560">Oxidoreductase</keyword>
<dbReference type="AlphaFoldDB" id="A0A7H1NPF0"/>
<dbReference type="InterPro" id="IPR036188">
    <property type="entry name" value="FAD/NAD-bd_sf"/>
</dbReference>
<dbReference type="SUPFAM" id="SSF51905">
    <property type="entry name" value="FAD/NAD(P)-binding domain"/>
    <property type="match status" value="1"/>
</dbReference>
<name>A0A7H1NPF0_9PROT</name>
<organism evidence="2 3">
    <name type="scientific">Entomobacter blattae</name>
    <dbReference type="NCBI Taxonomy" id="2762277"/>
    <lineage>
        <taxon>Bacteria</taxon>
        <taxon>Pseudomonadati</taxon>
        <taxon>Pseudomonadota</taxon>
        <taxon>Alphaproteobacteria</taxon>
        <taxon>Acetobacterales</taxon>
        <taxon>Acetobacteraceae</taxon>
        <taxon>Entomobacter</taxon>
    </lineage>
</organism>
<dbReference type="RefSeq" id="WP_203414097.1">
    <property type="nucleotide sequence ID" value="NZ_CP060244.1"/>
</dbReference>
<evidence type="ECO:0000259" key="1">
    <source>
        <dbReference type="Pfam" id="PF01593"/>
    </source>
</evidence>
<dbReference type="EC" id="1.17.8.1" evidence="2"/>
<dbReference type="InterPro" id="IPR050464">
    <property type="entry name" value="Zeta_carotene_desat/Oxidored"/>
</dbReference>
<dbReference type="InterPro" id="IPR002937">
    <property type="entry name" value="Amino_oxidase"/>
</dbReference>
<dbReference type="InterPro" id="IPR017830">
    <property type="entry name" value="SQase_HpnE"/>
</dbReference>
<proteinExistence type="predicted"/>
<keyword evidence="3" id="KW-1185">Reference proteome</keyword>
<gene>
    <name evidence="2" type="primary">hpnE</name>
    <name evidence="2" type="ORF">JGUZn3_04100</name>
</gene>